<evidence type="ECO:0000259" key="5">
    <source>
        <dbReference type="Pfam" id="PF14833"/>
    </source>
</evidence>
<dbReference type="InterPro" id="IPR029154">
    <property type="entry name" value="HIBADH-like_NADP-bd"/>
</dbReference>
<keyword evidence="7" id="KW-1185">Reference proteome</keyword>
<dbReference type="AlphaFoldDB" id="A0A238KXT9"/>
<feature type="domain" description="3-hydroxyisobutyrate dehydrogenase-like NAD-binding" evidence="5">
    <location>
        <begin position="161"/>
        <end position="279"/>
    </location>
</feature>
<dbReference type="GO" id="GO:0043718">
    <property type="term" value="F:2-hydroxymethylglutarate dehydrogenase activity"/>
    <property type="evidence" value="ECO:0007669"/>
    <property type="project" value="UniProtKB-EC"/>
</dbReference>
<feature type="active site" evidence="3">
    <location>
        <position position="167"/>
    </location>
</feature>
<dbReference type="Proteomes" id="UP000207598">
    <property type="component" value="Unassembled WGS sequence"/>
</dbReference>
<dbReference type="InterPro" id="IPR013328">
    <property type="entry name" value="6PGD_dom2"/>
</dbReference>
<dbReference type="SUPFAM" id="SSF51735">
    <property type="entry name" value="NAD(P)-binding Rossmann-fold domains"/>
    <property type="match status" value="1"/>
</dbReference>
<keyword evidence="2" id="KW-0520">NAD</keyword>
<proteinExistence type="predicted"/>
<name>A0A238KXT9_9RHOB</name>
<gene>
    <name evidence="6" type="primary">Hgd_2</name>
    <name evidence="6" type="ORF">MAA8898_03683</name>
</gene>
<evidence type="ECO:0000256" key="1">
    <source>
        <dbReference type="ARBA" id="ARBA00023002"/>
    </source>
</evidence>
<dbReference type="Gene3D" id="3.40.50.720">
    <property type="entry name" value="NAD(P)-binding Rossmann-like Domain"/>
    <property type="match status" value="1"/>
</dbReference>
<sequence length="314" mass="32988">MTTGFIGLGAVGAKLAGNLHRNGVALTVFDLDADKMAPFLAEGAQSATSAADVMQRCDTVITSLPSPAASEAVLAEMLPHMGRGKTWVEMSTTDPAVIVEQAARVAATGGIAVEAPVSGGCHRAATGNISVFCGGPRATFEAVLPLLTILGRQVLHTGEVGTASRLKVMTNYLATANLLTLCEALATMKAAGLDMATTYEAIRISSGTSFVHETESQLILSGSRDVDFTLDLVMKDISLFQGLADAHGVPLEISPLVIAMIQDGQRTFGPREQSDRMIERLERAIGMDVRADGFPLELVDDQPPAIGAEVIVRR</sequence>
<dbReference type="GO" id="GO:0050661">
    <property type="term" value="F:NADP binding"/>
    <property type="evidence" value="ECO:0007669"/>
    <property type="project" value="InterPro"/>
</dbReference>
<protein>
    <submittedName>
        <fullName evidence="6">2-(Hydroxymethyl)glutarate dehydrogenase</fullName>
        <ecNumber evidence="6">1.1.1.291</ecNumber>
    </submittedName>
</protein>
<evidence type="ECO:0000259" key="4">
    <source>
        <dbReference type="Pfam" id="PF03446"/>
    </source>
</evidence>
<organism evidence="6 7">
    <name type="scientific">Maliponia aquimaris</name>
    <dbReference type="NCBI Taxonomy" id="1673631"/>
    <lineage>
        <taxon>Bacteria</taxon>
        <taxon>Pseudomonadati</taxon>
        <taxon>Pseudomonadota</taxon>
        <taxon>Alphaproteobacteria</taxon>
        <taxon>Rhodobacterales</taxon>
        <taxon>Paracoccaceae</taxon>
        <taxon>Maliponia</taxon>
    </lineage>
</organism>
<dbReference type="SUPFAM" id="SSF48179">
    <property type="entry name" value="6-phosphogluconate dehydrogenase C-terminal domain-like"/>
    <property type="match status" value="1"/>
</dbReference>
<evidence type="ECO:0000313" key="6">
    <source>
        <dbReference type="EMBL" id="SMX47537.1"/>
    </source>
</evidence>
<dbReference type="InterPro" id="IPR006115">
    <property type="entry name" value="6PGDH_NADP-bd"/>
</dbReference>
<evidence type="ECO:0000256" key="2">
    <source>
        <dbReference type="ARBA" id="ARBA00023027"/>
    </source>
</evidence>
<dbReference type="Gene3D" id="1.10.1040.10">
    <property type="entry name" value="N-(1-d-carboxylethyl)-l-norvaline Dehydrogenase, domain 2"/>
    <property type="match status" value="1"/>
</dbReference>
<dbReference type="PANTHER" id="PTHR43060:SF15">
    <property type="entry name" value="3-HYDROXYISOBUTYRATE DEHYDROGENASE-LIKE 1, MITOCHONDRIAL-RELATED"/>
    <property type="match status" value="1"/>
</dbReference>
<feature type="domain" description="6-phosphogluconate dehydrogenase NADP-binding" evidence="4">
    <location>
        <begin position="3"/>
        <end position="158"/>
    </location>
</feature>
<dbReference type="EMBL" id="FXYF01000011">
    <property type="protein sequence ID" value="SMX47537.1"/>
    <property type="molecule type" value="Genomic_DNA"/>
</dbReference>
<evidence type="ECO:0000256" key="3">
    <source>
        <dbReference type="PIRSR" id="PIRSR000103-1"/>
    </source>
</evidence>
<dbReference type="PIRSF" id="PIRSF000103">
    <property type="entry name" value="HIBADH"/>
    <property type="match status" value="1"/>
</dbReference>
<keyword evidence="1 6" id="KW-0560">Oxidoreductase</keyword>
<dbReference type="Pfam" id="PF14833">
    <property type="entry name" value="NAD_binding_11"/>
    <property type="match status" value="1"/>
</dbReference>
<dbReference type="Pfam" id="PF03446">
    <property type="entry name" value="NAD_binding_2"/>
    <property type="match status" value="1"/>
</dbReference>
<dbReference type="InterPro" id="IPR036291">
    <property type="entry name" value="NAD(P)-bd_dom_sf"/>
</dbReference>
<dbReference type="PANTHER" id="PTHR43060">
    <property type="entry name" value="3-HYDROXYISOBUTYRATE DEHYDROGENASE-LIKE 1, MITOCHONDRIAL-RELATED"/>
    <property type="match status" value="1"/>
</dbReference>
<dbReference type="InterPro" id="IPR008927">
    <property type="entry name" value="6-PGluconate_DH-like_C_sf"/>
</dbReference>
<evidence type="ECO:0000313" key="7">
    <source>
        <dbReference type="Proteomes" id="UP000207598"/>
    </source>
</evidence>
<dbReference type="GO" id="GO:0051287">
    <property type="term" value="F:NAD binding"/>
    <property type="evidence" value="ECO:0007669"/>
    <property type="project" value="InterPro"/>
</dbReference>
<dbReference type="EC" id="1.1.1.291" evidence="6"/>
<dbReference type="OrthoDB" id="9812907at2"/>
<dbReference type="InterPro" id="IPR015815">
    <property type="entry name" value="HIBADH-related"/>
</dbReference>
<accession>A0A238KXT9</accession>
<reference evidence="6 7" key="1">
    <citation type="submission" date="2017-05" db="EMBL/GenBank/DDBJ databases">
        <authorList>
            <person name="Song R."/>
            <person name="Chenine A.L."/>
            <person name="Ruprecht R.M."/>
        </authorList>
    </citation>
    <scope>NUCLEOTIDE SEQUENCE [LARGE SCALE GENOMIC DNA]</scope>
    <source>
        <strain evidence="6 7">CECT 8898</strain>
    </source>
</reference>